<reference evidence="10" key="2">
    <citation type="submission" date="2020-09" db="EMBL/GenBank/DDBJ databases">
        <authorList>
            <person name="Sun Q."/>
            <person name="Zhou Y."/>
        </authorList>
    </citation>
    <scope>NUCLEOTIDE SEQUENCE</scope>
    <source>
        <strain evidence="10">CGMCC 1.16067</strain>
    </source>
</reference>
<dbReference type="PROSITE" id="PS50156">
    <property type="entry name" value="SSD"/>
    <property type="match status" value="1"/>
</dbReference>
<dbReference type="InterPro" id="IPR000731">
    <property type="entry name" value="SSD"/>
</dbReference>
<dbReference type="AlphaFoldDB" id="A0A917F2D7"/>
<feature type="domain" description="SSD" evidence="9">
    <location>
        <begin position="178"/>
        <end position="327"/>
    </location>
</feature>
<dbReference type="GO" id="GO:0005886">
    <property type="term" value="C:plasma membrane"/>
    <property type="evidence" value="ECO:0007669"/>
    <property type="project" value="UniProtKB-SubCell"/>
</dbReference>
<comment type="caution">
    <text evidence="10">The sequence shown here is derived from an EMBL/GenBank/DDBJ whole genome shotgun (WGS) entry which is preliminary data.</text>
</comment>
<evidence type="ECO:0000256" key="5">
    <source>
        <dbReference type="ARBA" id="ARBA00022989"/>
    </source>
</evidence>
<dbReference type="GO" id="GO:0022857">
    <property type="term" value="F:transmembrane transporter activity"/>
    <property type="evidence" value="ECO:0007669"/>
    <property type="project" value="InterPro"/>
</dbReference>
<comment type="subcellular location">
    <subcellularLocation>
        <location evidence="1">Cell membrane</location>
        <topology evidence="1">Multi-pass membrane protein</topology>
    </subcellularLocation>
</comment>
<evidence type="ECO:0000313" key="11">
    <source>
        <dbReference type="Proteomes" id="UP000649179"/>
    </source>
</evidence>
<dbReference type="Proteomes" id="UP000649179">
    <property type="component" value="Unassembled WGS sequence"/>
</dbReference>
<proteinExistence type="inferred from homology"/>
<feature type="transmembrane region" description="Helical" evidence="8">
    <location>
        <begin position="568"/>
        <end position="590"/>
    </location>
</feature>
<keyword evidence="6 8" id="KW-0472">Membrane</keyword>
<evidence type="ECO:0000256" key="4">
    <source>
        <dbReference type="ARBA" id="ARBA00022692"/>
    </source>
</evidence>
<dbReference type="Gene3D" id="1.20.1640.10">
    <property type="entry name" value="Multidrug efflux transporter AcrB transmembrane domain"/>
    <property type="match status" value="2"/>
</dbReference>
<evidence type="ECO:0000256" key="2">
    <source>
        <dbReference type="ARBA" id="ARBA00010157"/>
    </source>
</evidence>
<evidence type="ECO:0000256" key="7">
    <source>
        <dbReference type="SAM" id="MobiDB-lite"/>
    </source>
</evidence>
<feature type="transmembrane region" description="Helical" evidence="8">
    <location>
        <begin position="681"/>
        <end position="706"/>
    </location>
</feature>
<feature type="compositionally biased region" description="Basic and acidic residues" evidence="7">
    <location>
        <begin position="748"/>
        <end position="769"/>
    </location>
</feature>
<feature type="transmembrane region" description="Helical" evidence="8">
    <location>
        <begin position="205"/>
        <end position="223"/>
    </location>
</feature>
<evidence type="ECO:0000259" key="9">
    <source>
        <dbReference type="PROSITE" id="PS50156"/>
    </source>
</evidence>
<dbReference type="PANTHER" id="PTHR33406">
    <property type="entry name" value="MEMBRANE PROTEIN MJ1562-RELATED"/>
    <property type="match status" value="1"/>
</dbReference>
<evidence type="ECO:0000256" key="8">
    <source>
        <dbReference type="SAM" id="Phobius"/>
    </source>
</evidence>
<evidence type="ECO:0000256" key="1">
    <source>
        <dbReference type="ARBA" id="ARBA00004651"/>
    </source>
</evidence>
<dbReference type="InterPro" id="IPR050545">
    <property type="entry name" value="Mycobact_MmpL"/>
</dbReference>
<dbReference type="InterPro" id="IPR001036">
    <property type="entry name" value="Acrflvin-R"/>
</dbReference>
<keyword evidence="4 8" id="KW-0812">Transmembrane</keyword>
<keyword evidence="3" id="KW-1003">Cell membrane</keyword>
<accession>A0A917F2D7</accession>
<feature type="region of interest" description="Disordered" evidence="7">
    <location>
        <begin position="735"/>
        <end position="769"/>
    </location>
</feature>
<evidence type="ECO:0000313" key="10">
    <source>
        <dbReference type="EMBL" id="GGF41636.1"/>
    </source>
</evidence>
<keyword evidence="11" id="KW-1185">Reference proteome</keyword>
<dbReference type="RefSeq" id="WP_188779155.1">
    <property type="nucleotide sequence ID" value="NZ_BMKQ01000001.1"/>
</dbReference>
<name>A0A917F2D7_9ACTN</name>
<dbReference type="PRINTS" id="PR00702">
    <property type="entry name" value="ACRIFLAVINRP"/>
</dbReference>
<feature type="transmembrane region" description="Helical" evidence="8">
    <location>
        <begin position="270"/>
        <end position="298"/>
    </location>
</feature>
<dbReference type="EMBL" id="BMKQ01000001">
    <property type="protein sequence ID" value="GGF41636.1"/>
    <property type="molecule type" value="Genomic_DNA"/>
</dbReference>
<comment type="similarity">
    <text evidence="2">Belongs to the resistance-nodulation-cell division (RND) (TC 2.A.6) family. MmpL subfamily.</text>
</comment>
<evidence type="ECO:0000256" key="6">
    <source>
        <dbReference type="ARBA" id="ARBA00023136"/>
    </source>
</evidence>
<feature type="transmembrane region" description="Helical" evidence="8">
    <location>
        <begin position="602"/>
        <end position="626"/>
    </location>
</feature>
<evidence type="ECO:0000256" key="3">
    <source>
        <dbReference type="ARBA" id="ARBA00022475"/>
    </source>
</evidence>
<protein>
    <submittedName>
        <fullName evidence="10">Membrane protein</fullName>
    </submittedName>
</protein>
<feature type="transmembrane region" description="Helical" evidence="8">
    <location>
        <begin position="229"/>
        <end position="249"/>
    </location>
</feature>
<reference evidence="10" key="1">
    <citation type="journal article" date="2014" name="Int. J. Syst. Evol. Microbiol.">
        <title>Complete genome sequence of Corynebacterium casei LMG S-19264T (=DSM 44701T), isolated from a smear-ripened cheese.</title>
        <authorList>
            <consortium name="US DOE Joint Genome Institute (JGI-PGF)"/>
            <person name="Walter F."/>
            <person name="Albersmeier A."/>
            <person name="Kalinowski J."/>
            <person name="Ruckert C."/>
        </authorList>
    </citation>
    <scope>NUCLEOTIDE SEQUENCE</scope>
    <source>
        <strain evidence="10">CGMCC 1.16067</strain>
    </source>
</reference>
<feature type="transmembrane region" description="Helical" evidence="8">
    <location>
        <begin position="541"/>
        <end position="561"/>
    </location>
</feature>
<dbReference type="SUPFAM" id="SSF82866">
    <property type="entry name" value="Multidrug efflux transporter AcrB transmembrane domain"/>
    <property type="match status" value="2"/>
</dbReference>
<feature type="transmembrane region" description="Helical" evidence="8">
    <location>
        <begin position="304"/>
        <end position="327"/>
    </location>
</feature>
<dbReference type="Pfam" id="PF03176">
    <property type="entry name" value="MMPL"/>
    <property type="match status" value="2"/>
</dbReference>
<dbReference type="PANTHER" id="PTHR33406:SF11">
    <property type="entry name" value="MEMBRANE PROTEIN SCO6666-RELATED"/>
    <property type="match status" value="1"/>
</dbReference>
<organism evidence="10 11">
    <name type="scientific">Marmoricola endophyticus</name>
    <dbReference type="NCBI Taxonomy" id="2040280"/>
    <lineage>
        <taxon>Bacteria</taxon>
        <taxon>Bacillati</taxon>
        <taxon>Actinomycetota</taxon>
        <taxon>Actinomycetes</taxon>
        <taxon>Propionibacteriales</taxon>
        <taxon>Nocardioidaceae</taxon>
        <taxon>Marmoricola</taxon>
    </lineage>
</organism>
<gene>
    <name evidence="10" type="ORF">GCM10011519_14280</name>
</gene>
<feature type="transmembrane region" description="Helical" evidence="8">
    <location>
        <begin position="367"/>
        <end position="391"/>
    </location>
</feature>
<feature type="transmembrane region" description="Helical" evidence="8">
    <location>
        <begin position="178"/>
        <end position="198"/>
    </location>
</feature>
<sequence>MSWYLYRLGRWSFRRRRLVASLWLGLLIVMGVGAATLKGPTSDQFDLPGIESTQAFSLIKERSPQAAPDGATARVVFQAPEGQRLDTGANKQLVLDAIAAAKTDDVVSSTDPYTTGTVSKDGRTAYSSISYSKTSVELTEADKSALEDAPDAARDAGLTVAIGGDALQAIPETGTTELLGVIVAIVVLVITFGALLVAGMPLLTALIGVGIGVLGITTLTGFMDLGSTTPILATMLGLAVGIDYALFIVSRYRHELFLGRSHEEAAGRAVGTAGTAVVFAGLTVIIALAGLAVVNISFLTEMGVAAAATVAVAVLIALTMLPALFGFTGKRIGWGRVPFLSARDPEDKSGRRTNGRRWADLVTRHRALTLVTGLVVAGVVAIPVASMRLALPDDGTAPDGSQTRVAYDLIAENFGAGTNGPLLVVVDTKDAADPAGAVSTVVSRLGTIETDVAAVVPPVTDPKDQRAVAAYQQQLSQAQYALVTVIPKSGPSAAGTQDLVDEIRSTVGGDAAPGGSRVLVTGQTALGVDISASLADAFPKYLIVVVGFAFLLLMVVFRSILVPLKAVVGFLISVGVSLGATVAVFQWGWLADLVGVDKSGPVLFLLPLLLTGILFGLAMDYEVFLVSRMREEYVHGREAVGAVVHGFQYGARVVTAAAAIMIGVFGSFALGDNAIVKSIGFGLAVGVLADAFLVRMTLVPAFMALLGRHMWWLPSWLDRALPDLDVEGESLSRHLDGDLAPPVAADGADGRTGEDGDPRGRHEAGAHAR</sequence>
<dbReference type="InterPro" id="IPR004869">
    <property type="entry name" value="MMPL_dom"/>
</dbReference>
<keyword evidence="5 8" id="KW-1133">Transmembrane helix</keyword>
<feature type="transmembrane region" description="Helical" evidence="8">
    <location>
        <begin position="647"/>
        <end position="669"/>
    </location>
</feature>